<evidence type="ECO:0000259" key="2">
    <source>
        <dbReference type="Pfam" id="PF14534"/>
    </source>
</evidence>
<feature type="signal peptide" evidence="1">
    <location>
        <begin position="1"/>
        <end position="34"/>
    </location>
</feature>
<dbReference type="InterPro" id="IPR011944">
    <property type="entry name" value="Steroid_delta5-4_isomerase"/>
</dbReference>
<accession>A0ABT8RIT5</accession>
<dbReference type="NCBIfam" id="TIGR02246">
    <property type="entry name" value="SgcJ/EcaC family oxidoreductase"/>
    <property type="match status" value="1"/>
</dbReference>
<protein>
    <submittedName>
        <fullName evidence="3">SgcJ/EcaC family oxidoreductase</fullName>
    </submittedName>
</protein>
<proteinExistence type="predicted"/>
<dbReference type="Gene3D" id="3.10.450.50">
    <property type="match status" value="1"/>
</dbReference>
<keyword evidence="4" id="KW-1185">Reference proteome</keyword>
<reference evidence="3" key="1">
    <citation type="submission" date="2023-07" db="EMBL/GenBank/DDBJ databases">
        <title>The genome sequence of Rhodocytophaga aerolata KACC 12507.</title>
        <authorList>
            <person name="Zhang X."/>
        </authorList>
    </citation>
    <scope>NUCLEOTIDE SEQUENCE</scope>
    <source>
        <strain evidence="3">KACC 12507</strain>
    </source>
</reference>
<evidence type="ECO:0000313" key="4">
    <source>
        <dbReference type="Proteomes" id="UP001168528"/>
    </source>
</evidence>
<comment type="caution">
    <text evidence="3">The sequence shown here is derived from an EMBL/GenBank/DDBJ whole genome shotgun (WGS) entry which is preliminary data.</text>
</comment>
<evidence type="ECO:0000313" key="3">
    <source>
        <dbReference type="EMBL" id="MDO1452017.1"/>
    </source>
</evidence>
<keyword evidence="1" id="KW-0732">Signal</keyword>
<feature type="domain" description="DUF4440" evidence="2">
    <location>
        <begin position="44"/>
        <end position="154"/>
    </location>
</feature>
<dbReference type="PROSITE" id="PS51257">
    <property type="entry name" value="PROKAR_LIPOPROTEIN"/>
    <property type="match status" value="1"/>
</dbReference>
<name>A0ABT8RIT5_9BACT</name>
<dbReference type="SUPFAM" id="SSF54427">
    <property type="entry name" value="NTF2-like"/>
    <property type="match status" value="1"/>
</dbReference>
<feature type="chain" id="PRO_5045762334" evidence="1">
    <location>
        <begin position="35"/>
        <end position="171"/>
    </location>
</feature>
<dbReference type="RefSeq" id="WP_302042806.1">
    <property type="nucleotide sequence ID" value="NZ_JAUKPO010000184.1"/>
</dbReference>
<evidence type="ECO:0000256" key="1">
    <source>
        <dbReference type="SAM" id="SignalP"/>
    </source>
</evidence>
<gene>
    <name evidence="3" type="ORF">Q0590_37455</name>
</gene>
<sequence length="171" mass="18573">MNKSKAFNKPLQPLLFSTLIVCAWMLFVSCQKEAGSSQGDVEAIKAISEARAEALRNSNAAGIAAHFTEDAILMAPDQPALIGRTAVAAYYQALFDSYTPALKSEYEEVEVAGDLAYGRGMAEVVLTPKQGGEALKSTAKYLNILKRQSDGSWKTTHDIWNSNEPAQTQKN</sequence>
<dbReference type="InterPro" id="IPR032710">
    <property type="entry name" value="NTF2-like_dom_sf"/>
</dbReference>
<dbReference type="Proteomes" id="UP001168528">
    <property type="component" value="Unassembled WGS sequence"/>
</dbReference>
<dbReference type="EMBL" id="JAUKPO010000184">
    <property type="protein sequence ID" value="MDO1452017.1"/>
    <property type="molecule type" value="Genomic_DNA"/>
</dbReference>
<dbReference type="Pfam" id="PF14534">
    <property type="entry name" value="DUF4440"/>
    <property type="match status" value="1"/>
</dbReference>
<organism evidence="3 4">
    <name type="scientific">Rhodocytophaga aerolata</name>
    <dbReference type="NCBI Taxonomy" id="455078"/>
    <lineage>
        <taxon>Bacteria</taxon>
        <taxon>Pseudomonadati</taxon>
        <taxon>Bacteroidota</taxon>
        <taxon>Cytophagia</taxon>
        <taxon>Cytophagales</taxon>
        <taxon>Rhodocytophagaceae</taxon>
        <taxon>Rhodocytophaga</taxon>
    </lineage>
</organism>
<dbReference type="InterPro" id="IPR027843">
    <property type="entry name" value="DUF4440"/>
</dbReference>